<protein>
    <submittedName>
        <fullName evidence="2">Uncharacterized protein</fullName>
    </submittedName>
</protein>
<name>A0A4U0UT58_9PEZI</name>
<feature type="region of interest" description="Disordered" evidence="1">
    <location>
        <begin position="1"/>
        <end position="28"/>
    </location>
</feature>
<dbReference type="AlphaFoldDB" id="A0A4U0UT58"/>
<accession>A0A4U0UT58</accession>
<organism evidence="2 3">
    <name type="scientific">Friedmanniomyces endolithicus</name>
    <dbReference type="NCBI Taxonomy" id="329885"/>
    <lineage>
        <taxon>Eukaryota</taxon>
        <taxon>Fungi</taxon>
        <taxon>Dikarya</taxon>
        <taxon>Ascomycota</taxon>
        <taxon>Pezizomycotina</taxon>
        <taxon>Dothideomycetes</taxon>
        <taxon>Dothideomycetidae</taxon>
        <taxon>Mycosphaerellales</taxon>
        <taxon>Teratosphaeriaceae</taxon>
        <taxon>Friedmanniomyces</taxon>
    </lineage>
</organism>
<feature type="compositionally biased region" description="Polar residues" evidence="1">
    <location>
        <begin position="1"/>
        <end position="17"/>
    </location>
</feature>
<gene>
    <name evidence="2" type="ORF">B0A54_08550</name>
</gene>
<evidence type="ECO:0000256" key="1">
    <source>
        <dbReference type="SAM" id="MobiDB-lite"/>
    </source>
</evidence>
<comment type="caution">
    <text evidence="2">The sequence shown here is derived from an EMBL/GenBank/DDBJ whole genome shotgun (WGS) entry which is preliminary data.</text>
</comment>
<evidence type="ECO:0000313" key="2">
    <source>
        <dbReference type="EMBL" id="TKA39241.1"/>
    </source>
</evidence>
<evidence type="ECO:0000313" key="3">
    <source>
        <dbReference type="Proteomes" id="UP000310066"/>
    </source>
</evidence>
<dbReference type="EMBL" id="NAJP01000040">
    <property type="protein sequence ID" value="TKA39241.1"/>
    <property type="molecule type" value="Genomic_DNA"/>
</dbReference>
<proteinExistence type="predicted"/>
<dbReference type="OrthoDB" id="3813156at2759"/>
<dbReference type="Proteomes" id="UP000310066">
    <property type="component" value="Unassembled WGS sequence"/>
</dbReference>
<sequence length="72" mass="7946">MSQPYNGPPSDSNTPTQDRGLFSHEAQKHESHHYLRMYGGQVVNAAMMGFGMTLGADAANAVVGDAKEWWRH</sequence>
<reference evidence="2 3" key="1">
    <citation type="submission" date="2017-03" db="EMBL/GenBank/DDBJ databases">
        <title>Genomes of endolithic fungi from Antarctica.</title>
        <authorList>
            <person name="Coleine C."/>
            <person name="Masonjones S."/>
            <person name="Stajich J.E."/>
        </authorList>
    </citation>
    <scope>NUCLEOTIDE SEQUENCE [LARGE SCALE GENOMIC DNA]</scope>
    <source>
        <strain evidence="2 3">CCFEE 5311</strain>
    </source>
</reference>